<feature type="transmembrane region" description="Helical" evidence="2">
    <location>
        <begin position="20"/>
        <end position="42"/>
    </location>
</feature>
<dbReference type="AlphaFoldDB" id="A0A1C3NST4"/>
<dbReference type="EMBL" id="FLUV01000024">
    <property type="protein sequence ID" value="SBW17109.1"/>
    <property type="molecule type" value="Genomic_DNA"/>
</dbReference>
<keyword evidence="2" id="KW-1133">Transmembrane helix</keyword>
<feature type="region of interest" description="Disordered" evidence="1">
    <location>
        <begin position="202"/>
        <end position="223"/>
    </location>
</feature>
<evidence type="ECO:0000256" key="1">
    <source>
        <dbReference type="SAM" id="MobiDB-lite"/>
    </source>
</evidence>
<evidence type="ECO:0000313" key="4">
    <source>
        <dbReference type="Proteomes" id="UP000199013"/>
    </source>
</evidence>
<evidence type="ECO:0000256" key="2">
    <source>
        <dbReference type="SAM" id="Phobius"/>
    </source>
</evidence>
<dbReference type="GO" id="GO:0051301">
    <property type="term" value="P:cell division"/>
    <property type="evidence" value="ECO:0007669"/>
    <property type="project" value="UniProtKB-KW"/>
</dbReference>
<proteinExistence type="predicted"/>
<keyword evidence="3" id="KW-0132">Cell division</keyword>
<keyword evidence="4" id="KW-1185">Reference proteome</keyword>
<reference evidence="4" key="1">
    <citation type="submission" date="2016-02" db="EMBL/GenBank/DDBJ databases">
        <authorList>
            <person name="Wibberg D."/>
        </authorList>
    </citation>
    <scope>NUCLEOTIDE SEQUENCE [LARGE SCALE GENOMIC DNA]</scope>
</reference>
<keyword evidence="2" id="KW-0472">Membrane</keyword>
<keyword evidence="2" id="KW-0812">Transmembrane</keyword>
<accession>A0A1C3NST4</accession>
<dbReference type="Proteomes" id="UP000199013">
    <property type="component" value="Unassembled WGS sequence"/>
</dbReference>
<sequence length="237" mass="27200">MSKINSDRGTPRVSSRSDEIRVPLWVLLLAVAGKGLVLTVRWCWRHRVAVSVALGLLLFTRRFGPLGLVVLLVGPVLLAVAWWRVHARSFGRLARWMWGRVRLTFVYRRRWRPAMVRAGLAIRMPVSNGDQGTFDEYFPRIRSIRSTRAVDVLRVELLPGQTPEQWEEQAEALRHVFRARRCQVQAEAHRFVRLRFQRRPQRDTLTQPIGPAGLDTPRPVRDSRAGPGCVTDLVFLG</sequence>
<protein>
    <submittedName>
        <fullName evidence="3">Cell division protein FtsK</fullName>
    </submittedName>
</protein>
<feature type="transmembrane region" description="Helical" evidence="2">
    <location>
        <begin position="62"/>
        <end position="85"/>
    </location>
</feature>
<evidence type="ECO:0000313" key="3">
    <source>
        <dbReference type="EMBL" id="SBW17109.1"/>
    </source>
</evidence>
<organism evidence="3 4">
    <name type="scientific">Candidatus Protofrankia californiensis</name>
    <dbReference type="NCBI Taxonomy" id="1839754"/>
    <lineage>
        <taxon>Bacteria</taxon>
        <taxon>Bacillati</taxon>
        <taxon>Actinomycetota</taxon>
        <taxon>Actinomycetes</taxon>
        <taxon>Frankiales</taxon>
        <taxon>Frankiaceae</taxon>
        <taxon>Protofrankia</taxon>
    </lineage>
</organism>
<keyword evidence="3" id="KW-0131">Cell cycle</keyword>
<gene>
    <name evidence="3" type="ORF">FDG2_0066</name>
</gene>
<name>A0A1C3NST4_9ACTN</name>